<reference evidence="7 8" key="1">
    <citation type="submission" date="2022-11" db="EMBL/GenBank/DDBJ databases">
        <title>Genome sequencing of Acetobacter type strain.</title>
        <authorList>
            <person name="Heo J."/>
            <person name="Lee D."/>
            <person name="Han B.-H."/>
            <person name="Hong S.-B."/>
            <person name="Kwon S.-W."/>
        </authorList>
    </citation>
    <scope>NUCLEOTIDE SEQUENCE [LARGE SCALE GENOMIC DNA]</scope>
    <source>
        <strain evidence="7 8">KACC 21253</strain>
    </source>
</reference>
<evidence type="ECO:0000256" key="5">
    <source>
        <dbReference type="ARBA" id="ARBA00023136"/>
    </source>
</evidence>
<evidence type="ECO:0000256" key="4">
    <source>
        <dbReference type="ARBA" id="ARBA00022989"/>
    </source>
</evidence>
<proteinExistence type="inferred from homology"/>
<dbReference type="InterPro" id="IPR006214">
    <property type="entry name" value="Bax_inhibitor_1-related"/>
</dbReference>
<evidence type="ECO:0000256" key="2">
    <source>
        <dbReference type="ARBA" id="ARBA00010350"/>
    </source>
</evidence>
<feature type="transmembrane region" description="Helical" evidence="6">
    <location>
        <begin position="108"/>
        <end position="127"/>
    </location>
</feature>
<feature type="transmembrane region" description="Helical" evidence="6">
    <location>
        <begin position="77"/>
        <end position="96"/>
    </location>
</feature>
<comment type="subcellular location">
    <subcellularLocation>
        <location evidence="1">Membrane</location>
        <topology evidence="1">Multi-pass membrane protein</topology>
    </subcellularLocation>
</comment>
<feature type="transmembrane region" description="Helical" evidence="6">
    <location>
        <begin position="34"/>
        <end position="57"/>
    </location>
</feature>
<comment type="caution">
    <text evidence="7">The sequence shown here is derived from an EMBL/GenBank/DDBJ whole genome shotgun (WGS) entry which is preliminary data.</text>
</comment>
<evidence type="ECO:0000256" key="1">
    <source>
        <dbReference type="ARBA" id="ARBA00004141"/>
    </source>
</evidence>
<evidence type="ECO:0000313" key="7">
    <source>
        <dbReference type="EMBL" id="MCX2563442.1"/>
    </source>
</evidence>
<feature type="transmembrane region" description="Helical" evidence="6">
    <location>
        <begin position="187"/>
        <end position="204"/>
    </location>
</feature>
<name>A0ABT3QDS7_9PROT</name>
<gene>
    <name evidence="7" type="ORF">OQ497_05625</name>
</gene>
<feature type="transmembrane region" description="Helical" evidence="6">
    <location>
        <begin position="163"/>
        <end position="181"/>
    </location>
</feature>
<dbReference type="CDD" id="cd10432">
    <property type="entry name" value="BI-1-like_bacterial"/>
    <property type="match status" value="1"/>
</dbReference>
<dbReference type="Proteomes" id="UP001301152">
    <property type="component" value="Unassembled WGS sequence"/>
</dbReference>
<comment type="similarity">
    <text evidence="2 6">Belongs to the BI1 family.</text>
</comment>
<dbReference type="Pfam" id="PF01027">
    <property type="entry name" value="Bax1-I"/>
    <property type="match status" value="1"/>
</dbReference>
<accession>A0ABT3QDS7</accession>
<dbReference type="PANTHER" id="PTHR23291">
    <property type="entry name" value="BAX INHIBITOR-RELATED"/>
    <property type="match status" value="1"/>
</dbReference>
<feature type="transmembrane region" description="Helical" evidence="6">
    <location>
        <begin position="234"/>
        <end position="253"/>
    </location>
</feature>
<dbReference type="EMBL" id="JAPIUZ010000002">
    <property type="protein sequence ID" value="MCX2563442.1"/>
    <property type="molecule type" value="Genomic_DNA"/>
</dbReference>
<evidence type="ECO:0000313" key="8">
    <source>
        <dbReference type="Proteomes" id="UP001301152"/>
    </source>
</evidence>
<dbReference type="PANTHER" id="PTHR23291:SF50">
    <property type="entry name" value="PROTEIN LIFEGUARD 4"/>
    <property type="match status" value="1"/>
</dbReference>
<dbReference type="RefSeq" id="WP_086553508.1">
    <property type="nucleotide sequence ID" value="NZ_JAERKX010000004.1"/>
</dbReference>
<evidence type="ECO:0000256" key="6">
    <source>
        <dbReference type="RuleBase" id="RU004379"/>
    </source>
</evidence>
<keyword evidence="5 6" id="KW-0472">Membrane</keyword>
<sequence length="258" mass="28320">MSFGHDFRSSATTSGWGAQGASLDAGLRAYMLRVYNWMASGLLLTAIVAYVVASGSLRHLLFHAVPRAGGLVESPTMLGIVVMMAPLAFVLVMSFGINRLSLQAAQTLFWLLCATMGASLSSILVLYTGTSVMRVFLVTSCMFAATSLWGYTTKANMMKFGSFLMMGLFGLIIAGFVNIFLKSPAVYFIYSVIGVFIFTAFTAYDAQRIRVTYSQYAMYEAPEITAKRSVYDALALYLNFINLFQFLLNFMGVRNSDS</sequence>
<protein>
    <submittedName>
        <fullName evidence="7">Bax inhibitor-1/YccA family protein</fullName>
    </submittedName>
</protein>
<feature type="transmembrane region" description="Helical" evidence="6">
    <location>
        <begin position="133"/>
        <end position="151"/>
    </location>
</feature>
<keyword evidence="4 6" id="KW-1133">Transmembrane helix</keyword>
<organism evidence="7 8">
    <name type="scientific">Acetobacter thailandicus</name>
    <dbReference type="NCBI Taxonomy" id="1502842"/>
    <lineage>
        <taxon>Bacteria</taxon>
        <taxon>Pseudomonadati</taxon>
        <taxon>Pseudomonadota</taxon>
        <taxon>Alphaproteobacteria</taxon>
        <taxon>Acetobacterales</taxon>
        <taxon>Acetobacteraceae</taxon>
        <taxon>Acetobacter</taxon>
    </lineage>
</organism>
<keyword evidence="8" id="KW-1185">Reference proteome</keyword>
<keyword evidence="3 6" id="KW-0812">Transmembrane</keyword>
<evidence type="ECO:0000256" key="3">
    <source>
        <dbReference type="ARBA" id="ARBA00022692"/>
    </source>
</evidence>